<dbReference type="RefSeq" id="WP_128629660.1">
    <property type="nucleotide sequence ID" value="NZ_RRCN01000001.1"/>
</dbReference>
<dbReference type="SUPFAM" id="SSF55729">
    <property type="entry name" value="Acyl-CoA N-acyltransferases (Nat)"/>
    <property type="match status" value="1"/>
</dbReference>
<dbReference type="Gene3D" id="3.40.630.30">
    <property type="match status" value="1"/>
</dbReference>
<dbReference type="PROSITE" id="PS51186">
    <property type="entry name" value="GNAT"/>
    <property type="match status" value="1"/>
</dbReference>
<dbReference type="Proteomes" id="UP000267017">
    <property type="component" value="Unassembled WGS sequence"/>
</dbReference>
<dbReference type="OrthoDB" id="9775804at2"/>
<dbReference type="Pfam" id="PF00583">
    <property type="entry name" value="Acetyltransf_1"/>
    <property type="match status" value="1"/>
</dbReference>
<keyword evidence="3" id="KW-1185">Reference proteome</keyword>
<protein>
    <submittedName>
        <fullName evidence="2">GNAT family N-acetyltransferase</fullName>
    </submittedName>
</protein>
<dbReference type="EMBL" id="RRCN01000001">
    <property type="protein sequence ID" value="RRJ61731.1"/>
    <property type="molecule type" value="Genomic_DNA"/>
</dbReference>
<keyword evidence="2" id="KW-0808">Transferase</keyword>
<reference evidence="2 3" key="1">
    <citation type="submission" date="2018-11" db="EMBL/GenBank/DDBJ databases">
        <title>Genome sequencing of Paenibacillus sp. KCOM 3021 (= ChDC PVNT-B20).</title>
        <authorList>
            <person name="Kook J.-K."/>
            <person name="Park S.-N."/>
            <person name="Lim Y.K."/>
        </authorList>
    </citation>
    <scope>NUCLEOTIDE SEQUENCE [LARGE SCALE GENOMIC DNA]</scope>
    <source>
        <strain evidence="2 3">KCOM 3021</strain>
    </source>
</reference>
<feature type="domain" description="N-acetyltransferase" evidence="1">
    <location>
        <begin position="1"/>
        <end position="144"/>
    </location>
</feature>
<organism evidence="2 3">
    <name type="scientific">Paenibacillus oralis</name>
    <dbReference type="NCBI Taxonomy" id="2490856"/>
    <lineage>
        <taxon>Bacteria</taxon>
        <taxon>Bacillati</taxon>
        <taxon>Bacillota</taxon>
        <taxon>Bacilli</taxon>
        <taxon>Bacillales</taxon>
        <taxon>Paenibacillaceae</taxon>
        <taxon>Paenibacillus</taxon>
    </lineage>
</organism>
<evidence type="ECO:0000313" key="2">
    <source>
        <dbReference type="EMBL" id="RRJ61731.1"/>
    </source>
</evidence>
<dbReference type="InterPro" id="IPR000182">
    <property type="entry name" value="GNAT_dom"/>
</dbReference>
<sequence length="144" mass="16878">MNIRHYSFEDFQGCVELFIHVFNQEPWKDNWTQEKARQYLQDYIDTPGFKGVVADDINIKGFIMGIRKRWWSGDEFFINEMCVDTANQRSGVGTRLLDHLDNALKSEGIERITLLTSKGVPAEQFYRKNGLSTIDDLIFMYKKI</sequence>
<dbReference type="GO" id="GO:0016747">
    <property type="term" value="F:acyltransferase activity, transferring groups other than amino-acyl groups"/>
    <property type="evidence" value="ECO:0007669"/>
    <property type="project" value="InterPro"/>
</dbReference>
<dbReference type="InterPro" id="IPR016181">
    <property type="entry name" value="Acyl_CoA_acyltransferase"/>
</dbReference>
<dbReference type="AlphaFoldDB" id="A0A3P3TUB9"/>
<accession>A0A3P3TUB9</accession>
<proteinExistence type="predicted"/>
<comment type="caution">
    <text evidence="2">The sequence shown here is derived from an EMBL/GenBank/DDBJ whole genome shotgun (WGS) entry which is preliminary data.</text>
</comment>
<name>A0A3P3TUB9_9BACL</name>
<evidence type="ECO:0000313" key="3">
    <source>
        <dbReference type="Proteomes" id="UP000267017"/>
    </source>
</evidence>
<evidence type="ECO:0000259" key="1">
    <source>
        <dbReference type="PROSITE" id="PS51186"/>
    </source>
</evidence>
<gene>
    <name evidence="2" type="ORF">EHV15_01130</name>
</gene>
<dbReference type="CDD" id="cd04301">
    <property type="entry name" value="NAT_SF"/>
    <property type="match status" value="1"/>
</dbReference>